<protein>
    <submittedName>
        <fullName evidence="2">Uncharacterized protein</fullName>
    </submittedName>
</protein>
<evidence type="ECO:0000256" key="1">
    <source>
        <dbReference type="SAM" id="Phobius"/>
    </source>
</evidence>
<sequence length="91" mass="9988">MGDAMLMDMVINNGYAAGYSSSDDDDYYDLPRPTRRAISPAWKLFWRSFGVVCGIVMAVGAIAAHLDLAMKGVCLVPSLYVPLFAFAFTRD</sequence>
<gene>
    <name evidence="2" type="ORF">HU200_067152</name>
</gene>
<keyword evidence="3" id="KW-1185">Reference proteome</keyword>
<keyword evidence="1" id="KW-0472">Membrane</keyword>
<dbReference type="EMBL" id="JACEFO010003286">
    <property type="protein sequence ID" value="KAF8642768.1"/>
    <property type="molecule type" value="Genomic_DNA"/>
</dbReference>
<organism evidence="2 3">
    <name type="scientific">Digitaria exilis</name>
    <dbReference type="NCBI Taxonomy" id="1010633"/>
    <lineage>
        <taxon>Eukaryota</taxon>
        <taxon>Viridiplantae</taxon>
        <taxon>Streptophyta</taxon>
        <taxon>Embryophyta</taxon>
        <taxon>Tracheophyta</taxon>
        <taxon>Spermatophyta</taxon>
        <taxon>Magnoliopsida</taxon>
        <taxon>Liliopsida</taxon>
        <taxon>Poales</taxon>
        <taxon>Poaceae</taxon>
        <taxon>PACMAD clade</taxon>
        <taxon>Panicoideae</taxon>
        <taxon>Panicodae</taxon>
        <taxon>Paniceae</taxon>
        <taxon>Anthephorinae</taxon>
        <taxon>Digitaria</taxon>
    </lineage>
</organism>
<evidence type="ECO:0000313" key="2">
    <source>
        <dbReference type="EMBL" id="KAF8642768.1"/>
    </source>
</evidence>
<name>A0A834ZWZ6_9POAL</name>
<dbReference type="Proteomes" id="UP000636709">
    <property type="component" value="Unassembled WGS sequence"/>
</dbReference>
<proteinExistence type="predicted"/>
<accession>A0A834ZWZ6</accession>
<keyword evidence="1" id="KW-1133">Transmembrane helix</keyword>
<dbReference type="AlphaFoldDB" id="A0A834ZWZ6"/>
<keyword evidence="1" id="KW-0812">Transmembrane</keyword>
<comment type="caution">
    <text evidence="2">The sequence shown here is derived from an EMBL/GenBank/DDBJ whole genome shotgun (WGS) entry which is preliminary data.</text>
</comment>
<evidence type="ECO:0000313" key="3">
    <source>
        <dbReference type="Proteomes" id="UP000636709"/>
    </source>
</evidence>
<feature type="transmembrane region" description="Helical" evidence="1">
    <location>
        <begin position="44"/>
        <end position="63"/>
    </location>
</feature>
<reference evidence="2" key="1">
    <citation type="submission" date="2020-07" db="EMBL/GenBank/DDBJ databases">
        <title>Genome sequence and genetic diversity analysis of an under-domesticated orphan crop, white fonio (Digitaria exilis).</title>
        <authorList>
            <person name="Bennetzen J.L."/>
            <person name="Chen S."/>
            <person name="Ma X."/>
            <person name="Wang X."/>
            <person name="Yssel A.E.J."/>
            <person name="Chaluvadi S.R."/>
            <person name="Johnson M."/>
            <person name="Gangashetty P."/>
            <person name="Hamidou F."/>
            <person name="Sanogo M.D."/>
            <person name="Zwaenepoel A."/>
            <person name="Wallace J."/>
            <person name="Van De Peer Y."/>
            <person name="Van Deynze A."/>
        </authorList>
    </citation>
    <scope>NUCLEOTIDE SEQUENCE</scope>
    <source>
        <tissue evidence="2">Leaves</tissue>
    </source>
</reference>